<evidence type="ECO:0000256" key="4">
    <source>
        <dbReference type="SAM" id="MobiDB-lite"/>
    </source>
</evidence>
<dbReference type="InterPro" id="IPR020846">
    <property type="entry name" value="MFS_dom"/>
</dbReference>
<feature type="transmembrane region" description="Helical" evidence="5">
    <location>
        <begin position="265"/>
        <end position="283"/>
    </location>
</feature>
<feature type="domain" description="Major facilitator superfamily (MFS) profile" evidence="6">
    <location>
        <begin position="199"/>
        <end position="422"/>
    </location>
</feature>
<evidence type="ECO:0000313" key="8">
    <source>
        <dbReference type="Proteomes" id="UP000243807"/>
    </source>
</evidence>
<proteinExistence type="predicted"/>
<dbReference type="Gene3D" id="1.20.1250.20">
    <property type="entry name" value="MFS general substrate transporter like domains"/>
    <property type="match status" value="2"/>
</dbReference>
<feature type="transmembrane region" description="Helical" evidence="5">
    <location>
        <begin position="73"/>
        <end position="92"/>
    </location>
</feature>
<keyword evidence="3 5" id="KW-0472">Membrane</keyword>
<sequence>MLRLVTSLFTLLFGMTVLLTGLGLLSTLLGVRAQAAGMPSSTIGLIMAAYFAGFIVGTYWCPRIIRRVGHVRAFTAFAAISAATALAHALWLDAWFWGVLRMFNGVMMVGIYMTMESWLNTAVDNRRRGGLFAVYVTLSMVAMSLGQFLLMVGSQHSFIPFALVSMLFCLGLVPIALTRVQQPTPVDTPTLHLRQLIGFSQLGTLGTLVAGLTSGAFWGLGAVFAKALGLPASAIAAFMGVTIAGGALLQWPIGKLSDRFDRRTVLLGVCVAGAVFAAGISVATHVSLMLLLVLSFLYGGVAFTLYGISVAHMNDQIRVEDMLEASKGLLLIYGVGAVIGPVFAGQLMSRFGPPSLFVFFSATLIALALFGFYRSRVTEPTPLVEQGDFVPMVRTSQAAVELAQTEAQEAEDSGEQTHDAAA</sequence>
<feature type="region of interest" description="Disordered" evidence="4">
    <location>
        <begin position="403"/>
        <end position="422"/>
    </location>
</feature>
<evidence type="ECO:0000256" key="3">
    <source>
        <dbReference type="ARBA" id="ARBA00023136"/>
    </source>
</evidence>
<feature type="transmembrane region" description="Helical" evidence="5">
    <location>
        <begin position="98"/>
        <end position="119"/>
    </location>
</feature>
<dbReference type="STRING" id="1765967.BW247_06315"/>
<dbReference type="PANTHER" id="PTHR23521:SF3">
    <property type="entry name" value="MFS TRANSPORTER"/>
    <property type="match status" value="1"/>
</dbReference>
<dbReference type="InterPro" id="IPR036259">
    <property type="entry name" value="MFS_trans_sf"/>
</dbReference>
<protein>
    <recommendedName>
        <fullName evidence="6">Major facilitator superfamily (MFS) profile domain-containing protein</fullName>
    </recommendedName>
</protein>
<dbReference type="SUPFAM" id="SSF103473">
    <property type="entry name" value="MFS general substrate transporter"/>
    <property type="match status" value="1"/>
</dbReference>
<dbReference type="AlphaFoldDB" id="A0A1P8ULE3"/>
<feature type="transmembrane region" description="Helical" evidence="5">
    <location>
        <begin position="329"/>
        <end position="348"/>
    </location>
</feature>
<evidence type="ECO:0000256" key="5">
    <source>
        <dbReference type="SAM" id="Phobius"/>
    </source>
</evidence>
<evidence type="ECO:0000256" key="1">
    <source>
        <dbReference type="ARBA" id="ARBA00022692"/>
    </source>
</evidence>
<dbReference type="KEGG" id="afy:BW247_06315"/>
<dbReference type="InterPro" id="IPR047200">
    <property type="entry name" value="MFS_YcaD-like"/>
</dbReference>
<feature type="transmembrane region" description="Helical" evidence="5">
    <location>
        <begin position="354"/>
        <end position="373"/>
    </location>
</feature>
<dbReference type="InterPro" id="IPR011701">
    <property type="entry name" value="MFS"/>
</dbReference>
<dbReference type="GO" id="GO:0005886">
    <property type="term" value="C:plasma membrane"/>
    <property type="evidence" value="ECO:0007669"/>
    <property type="project" value="TreeGrafter"/>
</dbReference>
<feature type="transmembrane region" description="Helical" evidence="5">
    <location>
        <begin position="131"/>
        <end position="152"/>
    </location>
</feature>
<feature type="transmembrane region" description="Helical" evidence="5">
    <location>
        <begin position="289"/>
        <end position="308"/>
    </location>
</feature>
<dbReference type="PANTHER" id="PTHR23521">
    <property type="entry name" value="TRANSPORTER MFS SUPERFAMILY"/>
    <property type="match status" value="1"/>
</dbReference>
<reference evidence="7 8" key="1">
    <citation type="submission" date="2017-01" db="EMBL/GenBank/DDBJ databases">
        <title>Draft sequence of Acidihalobacter ferrooxidans strain DSM 14175 (strain V8).</title>
        <authorList>
            <person name="Khaleque H.N."/>
            <person name="Ramsay J.P."/>
            <person name="Murphy R.J.T."/>
            <person name="Kaksonen A.H."/>
            <person name="Boxall N.J."/>
            <person name="Watkin E.L.J."/>
        </authorList>
    </citation>
    <scope>NUCLEOTIDE SEQUENCE [LARGE SCALE GENOMIC DNA]</scope>
    <source>
        <strain evidence="7 8">V8</strain>
    </source>
</reference>
<gene>
    <name evidence="7" type="ORF">BW247_06315</name>
</gene>
<organism evidence="7 8">
    <name type="scientific">Acidihalobacter ferrooxydans</name>
    <dbReference type="NCBI Taxonomy" id="1765967"/>
    <lineage>
        <taxon>Bacteria</taxon>
        <taxon>Pseudomonadati</taxon>
        <taxon>Pseudomonadota</taxon>
        <taxon>Gammaproteobacteria</taxon>
        <taxon>Chromatiales</taxon>
        <taxon>Ectothiorhodospiraceae</taxon>
        <taxon>Acidihalobacter</taxon>
    </lineage>
</organism>
<dbReference type="GO" id="GO:0022857">
    <property type="term" value="F:transmembrane transporter activity"/>
    <property type="evidence" value="ECO:0007669"/>
    <property type="project" value="InterPro"/>
</dbReference>
<evidence type="ECO:0000256" key="2">
    <source>
        <dbReference type="ARBA" id="ARBA00022989"/>
    </source>
</evidence>
<dbReference type="Pfam" id="PF07690">
    <property type="entry name" value="MFS_1"/>
    <property type="match status" value="1"/>
</dbReference>
<dbReference type="EMBL" id="CP019434">
    <property type="protein sequence ID" value="APZ44574.1"/>
    <property type="molecule type" value="Genomic_DNA"/>
</dbReference>
<feature type="transmembrane region" description="Helical" evidence="5">
    <location>
        <begin position="158"/>
        <end position="177"/>
    </location>
</feature>
<keyword evidence="1 5" id="KW-0812">Transmembrane</keyword>
<name>A0A1P8ULE3_9GAMM</name>
<evidence type="ECO:0000313" key="7">
    <source>
        <dbReference type="EMBL" id="APZ44574.1"/>
    </source>
</evidence>
<feature type="transmembrane region" description="Helical" evidence="5">
    <location>
        <begin position="43"/>
        <end position="61"/>
    </location>
</feature>
<dbReference type="PROSITE" id="PS50850">
    <property type="entry name" value="MFS"/>
    <property type="match status" value="1"/>
</dbReference>
<keyword evidence="8" id="KW-1185">Reference proteome</keyword>
<dbReference type="CDD" id="cd17477">
    <property type="entry name" value="MFS_YcaD_like"/>
    <property type="match status" value="1"/>
</dbReference>
<dbReference type="Proteomes" id="UP000243807">
    <property type="component" value="Chromosome"/>
</dbReference>
<feature type="transmembrane region" description="Helical" evidence="5">
    <location>
        <begin position="198"/>
        <end position="220"/>
    </location>
</feature>
<keyword evidence="2 5" id="KW-1133">Transmembrane helix</keyword>
<accession>A0A1P8ULE3</accession>
<dbReference type="RefSeq" id="WP_076838387.1">
    <property type="nucleotide sequence ID" value="NZ_CP019434.1"/>
</dbReference>
<evidence type="ECO:0000259" key="6">
    <source>
        <dbReference type="PROSITE" id="PS50850"/>
    </source>
</evidence>
<feature type="transmembrane region" description="Helical" evidence="5">
    <location>
        <begin position="232"/>
        <end position="253"/>
    </location>
</feature>